<reference evidence="2 3" key="1">
    <citation type="submission" date="2019-07" db="EMBL/GenBank/DDBJ databases">
        <title>Rhodotorula toruloides NBRC10032 genome sequencing.</title>
        <authorList>
            <person name="Shida Y."/>
            <person name="Takaku H."/>
            <person name="Ogasawara W."/>
            <person name="Mori K."/>
        </authorList>
    </citation>
    <scope>NUCLEOTIDE SEQUENCE [LARGE SCALE GENOMIC DNA]</scope>
    <source>
        <strain evidence="2 3">NBRC10032</strain>
    </source>
</reference>
<dbReference type="Proteomes" id="UP000321518">
    <property type="component" value="Unassembled WGS sequence"/>
</dbReference>
<evidence type="ECO:0000256" key="1">
    <source>
        <dbReference type="SAM" id="MobiDB-lite"/>
    </source>
</evidence>
<feature type="region of interest" description="Disordered" evidence="1">
    <location>
        <begin position="53"/>
        <end position="93"/>
    </location>
</feature>
<dbReference type="AlphaFoldDB" id="A0A511KTG1"/>
<name>A0A511KTG1_RHOTO</name>
<feature type="compositionally biased region" description="Polar residues" evidence="1">
    <location>
        <begin position="191"/>
        <end position="211"/>
    </location>
</feature>
<comment type="caution">
    <text evidence="2">The sequence shown here is derived from an EMBL/GenBank/DDBJ whole genome shotgun (WGS) entry which is preliminary data.</text>
</comment>
<dbReference type="EMBL" id="BJWK01000029">
    <property type="protein sequence ID" value="GEM12844.1"/>
    <property type="molecule type" value="Genomic_DNA"/>
</dbReference>
<feature type="compositionally biased region" description="Polar residues" evidence="1">
    <location>
        <begin position="62"/>
        <end position="75"/>
    </location>
</feature>
<evidence type="ECO:0000313" key="3">
    <source>
        <dbReference type="Proteomes" id="UP000321518"/>
    </source>
</evidence>
<organism evidence="2 3">
    <name type="scientific">Rhodotorula toruloides</name>
    <name type="common">Yeast</name>
    <name type="synonym">Rhodosporidium toruloides</name>
    <dbReference type="NCBI Taxonomy" id="5286"/>
    <lineage>
        <taxon>Eukaryota</taxon>
        <taxon>Fungi</taxon>
        <taxon>Dikarya</taxon>
        <taxon>Basidiomycota</taxon>
        <taxon>Pucciniomycotina</taxon>
        <taxon>Microbotryomycetes</taxon>
        <taxon>Sporidiobolales</taxon>
        <taxon>Sporidiobolaceae</taxon>
        <taxon>Rhodotorula</taxon>
    </lineage>
</organism>
<proteinExistence type="predicted"/>
<gene>
    <name evidence="2" type="ORF">Rt10032_c29g6861</name>
</gene>
<evidence type="ECO:0000313" key="2">
    <source>
        <dbReference type="EMBL" id="GEM12844.1"/>
    </source>
</evidence>
<sequence length="228" mass="24271">MEWSASKGSNEGGQSKDKVIAGKYYVENGVLLENNMVPPPPFFPVPPPMQYAYSQDGLPHTPRSSASSTHRTALQNHARKSSGEPIPPTPLVARPNLVEPGGFIECLSPCTVGGMSGGCWTFKLLHPQENVLLRVSRSALVGEKLDLEQLRQDVVAKFKASGVALPGGHDEAAANGDLPGHPDCLPAQEQWARSSSSRKTTSMPACRSTRTPSPPVGLAGKIVLKVIC</sequence>
<protein>
    <submittedName>
        <fullName evidence="2">Phox-like domain-containing protein</fullName>
    </submittedName>
</protein>
<feature type="region of interest" description="Disordered" evidence="1">
    <location>
        <begin position="189"/>
        <end position="212"/>
    </location>
</feature>
<accession>A0A511KTG1</accession>